<reference evidence="2" key="1">
    <citation type="submission" date="2014-12" db="EMBL/GenBank/DDBJ databases">
        <title>Genome Sequence of Valsa Canker Pathogens Uncovers a Specific Adaption of Colonization on Woody Bark.</title>
        <authorList>
            <person name="Yin Z."/>
            <person name="Liu H."/>
            <person name="Gao X."/>
            <person name="Li Z."/>
            <person name="Song N."/>
            <person name="Ke X."/>
            <person name="Dai Q."/>
            <person name="Wu Y."/>
            <person name="Sun Y."/>
            <person name="Xu J.-R."/>
            <person name="Kang Z.K."/>
            <person name="Wang L."/>
            <person name="Huang L."/>
        </authorList>
    </citation>
    <scope>NUCLEOTIDE SEQUENCE [LARGE SCALE GENOMIC DNA]</scope>
    <source>
        <strain evidence="2">03-8</strain>
    </source>
</reference>
<organism evidence="2 3">
    <name type="scientific">Cytospora mali</name>
    <name type="common">Apple Valsa canker fungus</name>
    <name type="synonym">Valsa mali</name>
    <dbReference type="NCBI Taxonomy" id="578113"/>
    <lineage>
        <taxon>Eukaryota</taxon>
        <taxon>Fungi</taxon>
        <taxon>Dikarya</taxon>
        <taxon>Ascomycota</taxon>
        <taxon>Pezizomycotina</taxon>
        <taxon>Sordariomycetes</taxon>
        <taxon>Sordariomycetidae</taxon>
        <taxon>Diaporthales</taxon>
        <taxon>Cytosporaceae</taxon>
        <taxon>Cytospora</taxon>
    </lineage>
</organism>
<evidence type="ECO:0000313" key="2">
    <source>
        <dbReference type="EMBL" id="KUI68941.1"/>
    </source>
</evidence>
<gene>
    <name evidence="2" type="ORF">VM1G_11563</name>
</gene>
<dbReference type="Proteomes" id="UP000078559">
    <property type="component" value="Chromosome 4"/>
</dbReference>
<proteinExistence type="predicted"/>
<evidence type="ECO:0000256" key="1">
    <source>
        <dbReference type="SAM" id="MobiDB-lite"/>
    </source>
</evidence>
<dbReference type="AlphaFoldDB" id="A0A194VXH1"/>
<name>A0A194VXH1_CYTMA</name>
<keyword evidence="3" id="KW-1185">Reference proteome</keyword>
<protein>
    <submittedName>
        <fullName evidence="2">Uncharacterized protein</fullName>
    </submittedName>
</protein>
<dbReference type="EMBL" id="CM003101">
    <property type="protein sequence ID" value="KUI68941.1"/>
    <property type="molecule type" value="Genomic_DNA"/>
</dbReference>
<accession>A0A194VXH1</accession>
<feature type="region of interest" description="Disordered" evidence="1">
    <location>
        <begin position="20"/>
        <end position="46"/>
    </location>
</feature>
<evidence type="ECO:0000313" key="3">
    <source>
        <dbReference type="Proteomes" id="UP000078559"/>
    </source>
</evidence>
<sequence>MCTPSESGESEPQTMIEIVQRGQSHLGDPVTTTKEPRAGSWQTDDWQLAAGDWRLATGN</sequence>